<dbReference type="SUPFAM" id="SSF54001">
    <property type="entry name" value="Cysteine proteinases"/>
    <property type="match status" value="1"/>
</dbReference>
<organism evidence="2 3">
    <name type="scientific">Sphingomonas aurantiaca</name>
    <dbReference type="NCBI Taxonomy" id="185949"/>
    <lineage>
        <taxon>Bacteria</taxon>
        <taxon>Pseudomonadati</taxon>
        <taxon>Pseudomonadota</taxon>
        <taxon>Alphaproteobacteria</taxon>
        <taxon>Sphingomonadales</taxon>
        <taxon>Sphingomonadaceae</taxon>
        <taxon>Sphingomonas</taxon>
    </lineage>
</organism>
<dbReference type="Gene3D" id="2.60.40.3140">
    <property type="match status" value="1"/>
</dbReference>
<dbReference type="Proteomes" id="UP000326857">
    <property type="component" value="Unassembled WGS sequence"/>
</dbReference>
<dbReference type="InterPro" id="IPR038765">
    <property type="entry name" value="Papain-like_cys_pep_sf"/>
</dbReference>
<evidence type="ECO:0000313" key="3">
    <source>
        <dbReference type="Proteomes" id="UP000326857"/>
    </source>
</evidence>
<evidence type="ECO:0000313" key="2">
    <source>
        <dbReference type="EMBL" id="VVT17578.1"/>
    </source>
</evidence>
<sequence>MSLWRFHGYAPAPAWVIAAPKGSDAPTPPGAPLRIISADQQVRATDRGQEEYQATKLALLTPEALAAGNLTMTWSPANEEMVVHRLAIMRDDQTIDVLATQKFTVIQRENNLEQSALDGNLTATLQIAGLQVGDVLEFAITTVRRQTSLGERPQGFMQFPVAGVRGAYRVRLIAPTGAGIAFRASPDLPQPVVRDMGLETERQLTLADPASVTIPDGAPLRYSIARLMQFSGYRDWPAVSRTFSAPFVRAGTLSPTSPVKAEAAKIAAATNDPAQRAMAALQLVQDRIRYVYVGLDGGNYQPANVDETWRRRFGDCKAKTVLLIALLHELGIASEPVLIASKGGDGTDERLPTPAVFDHVVVRATIGAASIWLDGTRLGDRSLTGLEPPPSRWGLPLRAGGAALERIAPIVPRLPSRIQAVDVDASAGFDKPGKYRIQVTLRGDEIFGMRAQLAGLAPADADKALVAYWRQQYPVVEATHTSWRFDEANRLLVLGVEGEGKVDWDGDATEGHTHYLFGAGFPPPDEMKRPKDQPQDVPWANEYPSFTCYATTIKVPAAGKGFRWSFSSDPMDRRLGGISYWRISSFDGVTARMVKSRRVEVPEISAKEAAAIPNAVPKFDNNKSYVWEVSSKGRKDAAKAAVDTLSRFGTFSDFASANPPCQKP</sequence>
<dbReference type="Pfam" id="PF12969">
    <property type="entry name" value="DUF3857"/>
    <property type="match status" value="1"/>
</dbReference>
<evidence type="ECO:0000259" key="1">
    <source>
        <dbReference type="Pfam" id="PF12969"/>
    </source>
</evidence>
<accession>A0A5E7ZJV5</accession>
<feature type="domain" description="DUF3857" evidence="1">
    <location>
        <begin position="48"/>
        <end position="194"/>
    </location>
</feature>
<proteinExistence type="predicted"/>
<dbReference type="AlphaFoldDB" id="A0A5E7ZJV5"/>
<protein>
    <submittedName>
        <fullName evidence="2">Transglutaminase-like superfamily protein</fullName>
    </submittedName>
</protein>
<gene>
    <name evidence="2" type="ORF">SPHINGO391_450120</name>
</gene>
<reference evidence="2 3" key="1">
    <citation type="submission" date="2019-09" db="EMBL/GenBank/DDBJ databases">
        <authorList>
            <person name="Dittami M. S."/>
        </authorList>
    </citation>
    <scope>NUCLEOTIDE SEQUENCE [LARGE SCALE GENOMIC DNA]</scope>
    <source>
        <strain evidence="2">SPHINGO391</strain>
    </source>
</reference>
<dbReference type="EMBL" id="CABVLI010000040">
    <property type="protein sequence ID" value="VVT17578.1"/>
    <property type="molecule type" value="Genomic_DNA"/>
</dbReference>
<dbReference type="InterPro" id="IPR024618">
    <property type="entry name" value="DUF3857"/>
</dbReference>
<name>A0A5E7ZJV5_9SPHN</name>
<dbReference type="Gene3D" id="3.10.620.30">
    <property type="match status" value="1"/>
</dbReference>